<accession>A0ABU5F604</accession>
<sequence length="314" mass="33822">MKNRTNGIEDATDSGGSMTASRSARSAATLIEVLVVIAIVLILIGLLLPAVQKVRGAATAARCKNNLRQLGIALHQYHDTNASLPPGVSWDGGRSKYPHMSWLTRLLPYVEQAPLWAMSLSAFQQNPFFESQPHFPVLGQVIPLYACSTDERCAEAKQFGPFHVGLTTYVGVEGTNQRSHDGLLFADSAVRFGDVRDGLSNTLAVGERPPSADLTMGWWYAGWGQDKDGSCEMLLGAREILTSPTFSDCPATGNGFAPGKVDGYCDFLRFWSLHPGGGHFVLGDGSVRFILYSANDILPALATRAGGEVMSFPD</sequence>
<organism evidence="3 4">
    <name type="scientific">Gemmata algarum</name>
    <dbReference type="NCBI Taxonomy" id="2975278"/>
    <lineage>
        <taxon>Bacteria</taxon>
        <taxon>Pseudomonadati</taxon>
        <taxon>Planctomycetota</taxon>
        <taxon>Planctomycetia</taxon>
        <taxon>Gemmatales</taxon>
        <taxon>Gemmataceae</taxon>
        <taxon>Gemmata</taxon>
    </lineage>
</organism>
<keyword evidence="1" id="KW-1133">Transmembrane helix</keyword>
<dbReference type="PANTHER" id="PTHR30093">
    <property type="entry name" value="GENERAL SECRETION PATHWAY PROTEIN G"/>
    <property type="match status" value="1"/>
</dbReference>
<protein>
    <submittedName>
        <fullName evidence="3">DUF1559 domain-containing protein</fullName>
    </submittedName>
</protein>
<dbReference type="Pfam" id="PF07596">
    <property type="entry name" value="SBP_bac_10"/>
    <property type="match status" value="1"/>
</dbReference>
<dbReference type="InterPro" id="IPR011453">
    <property type="entry name" value="DUF1559"/>
</dbReference>
<dbReference type="InterPro" id="IPR045584">
    <property type="entry name" value="Pilin-like"/>
</dbReference>
<dbReference type="PANTHER" id="PTHR30093:SF2">
    <property type="entry name" value="TYPE II SECRETION SYSTEM PROTEIN H"/>
    <property type="match status" value="1"/>
</dbReference>
<dbReference type="Proteomes" id="UP001272242">
    <property type="component" value="Unassembled WGS sequence"/>
</dbReference>
<name>A0ABU5F604_9BACT</name>
<evidence type="ECO:0000313" key="4">
    <source>
        <dbReference type="Proteomes" id="UP001272242"/>
    </source>
</evidence>
<comment type="caution">
    <text evidence="3">The sequence shown here is derived from an EMBL/GenBank/DDBJ whole genome shotgun (WGS) entry which is preliminary data.</text>
</comment>
<keyword evidence="1" id="KW-0812">Transmembrane</keyword>
<dbReference type="RefSeq" id="WP_320689267.1">
    <property type="nucleotide sequence ID" value="NZ_JAXBLV010000227.1"/>
</dbReference>
<dbReference type="EMBL" id="JAXBLV010000227">
    <property type="protein sequence ID" value="MDY3563005.1"/>
    <property type="molecule type" value="Genomic_DNA"/>
</dbReference>
<proteinExistence type="predicted"/>
<reference evidence="4" key="1">
    <citation type="journal article" date="2023" name="Mar. Drugs">
        <title>Gemmata algarum, a Novel Planctomycete Isolated from an Algal Mat, Displays Antimicrobial Activity.</title>
        <authorList>
            <person name="Kumar G."/>
            <person name="Kallscheuer N."/>
            <person name="Kashif M."/>
            <person name="Ahamad S."/>
            <person name="Jagadeeshwari U."/>
            <person name="Pannikurungottu S."/>
            <person name="Haufschild T."/>
            <person name="Kabuu M."/>
            <person name="Sasikala C."/>
            <person name="Jogler C."/>
            <person name="Ramana C."/>
        </authorList>
    </citation>
    <scope>NUCLEOTIDE SEQUENCE [LARGE SCALE GENOMIC DNA]</scope>
    <source>
        <strain evidence="4">JC673</strain>
    </source>
</reference>
<keyword evidence="1" id="KW-0472">Membrane</keyword>
<feature type="domain" description="DUF1559" evidence="2">
    <location>
        <begin position="52"/>
        <end position="294"/>
    </location>
</feature>
<feature type="transmembrane region" description="Helical" evidence="1">
    <location>
        <begin position="27"/>
        <end position="48"/>
    </location>
</feature>
<keyword evidence="4" id="KW-1185">Reference proteome</keyword>
<dbReference type="SUPFAM" id="SSF54523">
    <property type="entry name" value="Pili subunits"/>
    <property type="match status" value="1"/>
</dbReference>
<dbReference type="InterPro" id="IPR027558">
    <property type="entry name" value="Pre_pil_HX9DG_C"/>
</dbReference>
<gene>
    <name evidence="3" type="ORF">R5W23_004488</name>
</gene>
<evidence type="ECO:0000256" key="1">
    <source>
        <dbReference type="SAM" id="Phobius"/>
    </source>
</evidence>
<evidence type="ECO:0000313" key="3">
    <source>
        <dbReference type="EMBL" id="MDY3563005.1"/>
    </source>
</evidence>
<dbReference type="Gene3D" id="3.30.700.10">
    <property type="entry name" value="Glycoprotein, Type 4 Pilin"/>
    <property type="match status" value="1"/>
</dbReference>
<evidence type="ECO:0000259" key="2">
    <source>
        <dbReference type="Pfam" id="PF07596"/>
    </source>
</evidence>
<dbReference type="NCBIfam" id="TIGR04294">
    <property type="entry name" value="pre_pil_HX9DG"/>
    <property type="match status" value="1"/>
</dbReference>